<dbReference type="InterPro" id="IPR003877">
    <property type="entry name" value="SPRY_dom"/>
</dbReference>
<dbReference type="InterPro" id="IPR013320">
    <property type="entry name" value="ConA-like_dom_sf"/>
</dbReference>
<dbReference type="PROSITE" id="PS50237">
    <property type="entry name" value="HECT"/>
    <property type="match status" value="1"/>
</dbReference>
<dbReference type="Gene3D" id="3.30.2410.10">
    <property type="entry name" value="Hect, E3 ligase catalytic domain"/>
    <property type="match status" value="1"/>
</dbReference>
<dbReference type="Gene3D" id="3.90.1750.10">
    <property type="entry name" value="Hect, E3 ligase catalytic domains"/>
    <property type="match status" value="1"/>
</dbReference>
<dbReference type="Pfam" id="PF00400">
    <property type="entry name" value="WD40"/>
    <property type="match status" value="4"/>
</dbReference>
<feature type="repeat" description="RCC1" evidence="12">
    <location>
        <begin position="673"/>
        <end position="725"/>
    </location>
</feature>
<dbReference type="SUPFAM" id="SSF56204">
    <property type="entry name" value="Hect, E3 ligase catalytic domain"/>
    <property type="match status" value="1"/>
</dbReference>
<evidence type="ECO:0000313" key="16">
    <source>
        <dbReference type="EMBL" id="OWF55319.1"/>
    </source>
</evidence>
<evidence type="ECO:0000256" key="3">
    <source>
        <dbReference type="ARBA" id="ARBA00004906"/>
    </source>
</evidence>
<keyword evidence="9 10" id="KW-0833">Ubl conjugation pathway</keyword>
<dbReference type="InterPro" id="IPR035768">
    <property type="entry name" value="SPRY_HERC1"/>
</dbReference>
<dbReference type="GO" id="GO:0005737">
    <property type="term" value="C:cytoplasm"/>
    <property type="evidence" value="ECO:0007669"/>
    <property type="project" value="UniProtKB-SubCell"/>
</dbReference>
<keyword evidence="17" id="KW-1185">Reference proteome</keyword>
<evidence type="ECO:0000256" key="11">
    <source>
        <dbReference type="PROSITE-ProRule" id="PRU00221"/>
    </source>
</evidence>
<feature type="compositionally biased region" description="Acidic residues" evidence="13">
    <location>
        <begin position="1306"/>
        <end position="1326"/>
    </location>
</feature>
<dbReference type="GO" id="GO:0061630">
    <property type="term" value="F:ubiquitin protein ligase activity"/>
    <property type="evidence" value="ECO:0007669"/>
    <property type="project" value="UniProtKB-EC"/>
</dbReference>
<dbReference type="SMART" id="SM00320">
    <property type="entry name" value="WD40"/>
    <property type="match status" value="6"/>
</dbReference>
<feature type="compositionally biased region" description="Basic and acidic residues" evidence="13">
    <location>
        <begin position="2155"/>
        <end position="2180"/>
    </location>
</feature>
<dbReference type="Pfam" id="PF25390">
    <property type="entry name" value="WD40_RLD"/>
    <property type="match status" value="1"/>
</dbReference>
<evidence type="ECO:0000256" key="7">
    <source>
        <dbReference type="ARBA" id="ARBA00022679"/>
    </source>
</evidence>
<feature type="repeat" description="RCC1" evidence="12">
    <location>
        <begin position="411"/>
        <end position="465"/>
    </location>
</feature>
<dbReference type="EMBL" id="NEDP02000703">
    <property type="protein sequence ID" value="OWF55319.1"/>
    <property type="molecule type" value="Genomic_DNA"/>
</dbReference>
<evidence type="ECO:0000256" key="5">
    <source>
        <dbReference type="ARBA" id="ARBA00022490"/>
    </source>
</evidence>
<evidence type="ECO:0000259" key="14">
    <source>
        <dbReference type="PROSITE" id="PS50188"/>
    </source>
</evidence>
<dbReference type="CDD" id="cd00078">
    <property type="entry name" value="HECTc"/>
    <property type="match status" value="1"/>
</dbReference>
<keyword evidence="5" id="KW-0963">Cytoplasm</keyword>
<dbReference type="InterPro" id="IPR009091">
    <property type="entry name" value="RCC1/BLIP-II"/>
</dbReference>
<dbReference type="CDD" id="cd12881">
    <property type="entry name" value="SPRY_HERC1"/>
    <property type="match status" value="1"/>
</dbReference>
<dbReference type="PROSITE" id="PS00626">
    <property type="entry name" value="RCC1_2"/>
    <property type="match status" value="4"/>
</dbReference>
<feature type="repeat" description="RCC1" evidence="12">
    <location>
        <begin position="4185"/>
        <end position="4236"/>
    </location>
</feature>
<dbReference type="PROSITE" id="PS50188">
    <property type="entry name" value="B302_SPRY"/>
    <property type="match status" value="1"/>
</dbReference>
<dbReference type="Gene3D" id="2.60.120.920">
    <property type="match status" value="1"/>
</dbReference>
<dbReference type="Gene3D" id="3.30.2160.10">
    <property type="entry name" value="Hect, E3 ligase catalytic domain"/>
    <property type="match status" value="1"/>
</dbReference>
<evidence type="ECO:0000313" key="17">
    <source>
        <dbReference type="Proteomes" id="UP000242188"/>
    </source>
</evidence>
<feature type="compositionally biased region" description="Polar residues" evidence="13">
    <location>
        <begin position="2422"/>
        <end position="2440"/>
    </location>
</feature>
<dbReference type="InterPro" id="IPR043136">
    <property type="entry name" value="B30.2/SPRY_sf"/>
</dbReference>
<comment type="caution">
    <text evidence="16">The sequence shown here is derived from an EMBL/GenBank/DDBJ whole genome shotgun (WGS) entry which is preliminary data.</text>
</comment>
<dbReference type="Pfam" id="PF00622">
    <property type="entry name" value="SPRY"/>
    <property type="match status" value="1"/>
</dbReference>
<feature type="repeat" description="WD" evidence="11">
    <location>
        <begin position="3726"/>
        <end position="3767"/>
    </location>
</feature>
<dbReference type="Gene3D" id="2.130.10.30">
    <property type="entry name" value="Regulator of chromosome condensation 1/beta-lactamase-inhibitor protein II"/>
    <property type="match status" value="2"/>
</dbReference>
<feature type="active site" description="Glycyl thioester intermediate" evidence="10">
    <location>
        <position position="4790"/>
    </location>
</feature>
<dbReference type="SUPFAM" id="SSF50978">
    <property type="entry name" value="WD40 repeat-like"/>
    <property type="match status" value="1"/>
</dbReference>
<proteinExistence type="predicted"/>
<dbReference type="PANTHER" id="PTHR22872">
    <property type="entry name" value="BTK-BINDING PROTEIN-RELATED"/>
    <property type="match status" value="1"/>
</dbReference>
<feature type="compositionally biased region" description="Basic and acidic residues" evidence="13">
    <location>
        <begin position="2393"/>
        <end position="2405"/>
    </location>
</feature>
<dbReference type="InterPro" id="IPR001870">
    <property type="entry name" value="B30.2/SPRY"/>
</dbReference>
<feature type="compositionally biased region" description="Polar residues" evidence="13">
    <location>
        <begin position="2594"/>
        <end position="2612"/>
    </location>
</feature>
<dbReference type="InterPro" id="IPR036322">
    <property type="entry name" value="WD40_repeat_dom_sf"/>
</dbReference>
<evidence type="ECO:0000256" key="4">
    <source>
        <dbReference type="ARBA" id="ARBA00012485"/>
    </source>
</evidence>
<feature type="repeat" description="RCC1" evidence="12">
    <location>
        <begin position="4289"/>
        <end position="4341"/>
    </location>
</feature>
<dbReference type="InterPro" id="IPR000569">
    <property type="entry name" value="HECT_dom"/>
</dbReference>
<feature type="region of interest" description="Disordered" evidence="13">
    <location>
        <begin position="2422"/>
        <end position="2453"/>
    </location>
</feature>
<evidence type="ECO:0000256" key="2">
    <source>
        <dbReference type="ARBA" id="ARBA00004496"/>
    </source>
</evidence>
<dbReference type="SUPFAM" id="SSF49899">
    <property type="entry name" value="Concanavalin A-like lectins/glucanases"/>
    <property type="match status" value="1"/>
</dbReference>
<dbReference type="InterPro" id="IPR058923">
    <property type="entry name" value="RCC1-like_dom"/>
</dbReference>
<evidence type="ECO:0000256" key="10">
    <source>
        <dbReference type="PROSITE-ProRule" id="PRU00104"/>
    </source>
</evidence>
<dbReference type="PROSITE" id="PS50012">
    <property type="entry name" value="RCC1_3"/>
    <property type="match status" value="11"/>
</dbReference>
<feature type="compositionally biased region" description="Polar residues" evidence="13">
    <location>
        <begin position="3318"/>
        <end position="3329"/>
    </location>
</feature>
<feature type="compositionally biased region" description="Basic and acidic residues" evidence="13">
    <location>
        <begin position="2772"/>
        <end position="2782"/>
    </location>
</feature>
<dbReference type="PROSITE" id="PS50082">
    <property type="entry name" value="WD_REPEATS_2"/>
    <property type="match status" value="2"/>
</dbReference>
<feature type="region of interest" description="Disordered" evidence="13">
    <location>
        <begin position="2373"/>
        <end position="2410"/>
    </location>
</feature>
<dbReference type="PRINTS" id="PR00633">
    <property type="entry name" value="RCCNDNSATION"/>
</dbReference>
<feature type="region of interest" description="Disordered" evidence="13">
    <location>
        <begin position="3318"/>
        <end position="3341"/>
    </location>
</feature>
<feature type="repeat" description="RCC1" evidence="12">
    <location>
        <begin position="466"/>
        <end position="518"/>
    </location>
</feature>
<feature type="domain" description="B30.2/SPRY" evidence="14">
    <location>
        <begin position="1869"/>
        <end position="2070"/>
    </location>
</feature>
<dbReference type="PANTHER" id="PTHR22872:SF6">
    <property type="entry name" value="E3 UBIQUITIN-PROTEIN LIGASE HERC1-RELATED"/>
    <property type="match status" value="1"/>
</dbReference>
<evidence type="ECO:0000256" key="8">
    <source>
        <dbReference type="ARBA" id="ARBA00022737"/>
    </source>
</evidence>
<feature type="repeat" description="RCC1" evidence="12">
    <location>
        <begin position="4237"/>
        <end position="4288"/>
    </location>
</feature>
<comment type="pathway">
    <text evidence="3">Protein modification; protein ubiquitination.</text>
</comment>
<keyword evidence="8" id="KW-0677">Repeat</keyword>
<accession>A0A210R2T9</accession>
<evidence type="ECO:0000256" key="13">
    <source>
        <dbReference type="SAM" id="MobiDB-lite"/>
    </source>
</evidence>
<comment type="subcellular location">
    <subcellularLocation>
        <location evidence="2">Cytoplasm</location>
    </subcellularLocation>
</comment>
<dbReference type="OrthoDB" id="239701at2759"/>
<feature type="domain" description="HECT" evidence="15">
    <location>
        <begin position="4480"/>
        <end position="4827"/>
    </location>
</feature>
<feature type="compositionally biased region" description="Pro residues" evidence="13">
    <location>
        <begin position="2678"/>
        <end position="2692"/>
    </location>
</feature>
<evidence type="ECO:0000259" key="15">
    <source>
        <dbReference type="PROSITE" id="PS50237"/>
    </source>
</evidence>
<feature type="repeat" description="RCC1" evidence="12">
    <location>
        <begin position="519"/>
        <end position="568"/>
    </location>
</feature>
<gene>
    <name evidence="16" type="ORF">KP79_PYT14666</name>
</gene>
<dbReference type="FunFam" id="3.30.2410.10:FF:000006">
    <property type="entry name" value="probable E3 ubiquitin-protein ligase HERC1 isoform X2"/>
    <property type="match status" value="1"/>
</dbReference>
<dbReference type="Pfam" id="PF00632">
    <property type="entry name" value="HECT"/>
    <property type="match status" value="1"/>
</dbReference>
<comment type="catalytic activity">
    <reaction evidence="1">
        <text>S-ubiquitinyl-[E2 ubiquitin-conjugating enzyme]-L-cysteine + [acceptor protein]-L-lysine = [E2 ubiquitin-conjugating enzyme]-L-cysteine + N(6)-ubiquitinyl-[acceptor protein]-L-lysine.</text>
        <dbReference type="EC" id="2.3.2.26"/>
    </reaction>
</comment>
<dbReference type="InterPro" id="IPR051625">
    <property type="entry name" value="Signaling_Regulatory_Domain"/>
</dbReference>
<organism evidence="16 17">
    <name type="scientific">Mizuhopecten yessoensis</name>
    <name type="common">Japanese scallop</name>
    <name type="synonym">Patinopecten yessoensis</name>
    <dbReference type="NCBI Taxonomy" id="6573"/>
    <lineage>
        <taxon>Eukaryota</taxon>
        <taxon>Metazoa</taxon>
        <taxon>Spiralia</taxon>
        <taxon>Lophotrochozoa</taxon>
        <taxon>Mollusca</taxon>
        <taxon>Bivalvia</taxon>
        <taxon>Autobranchia</taxon>
        <taxon>Pteriomorphia</taxon>
        <taxon>Pectinida</taxon>
        <taxon>Pectinoidea</taxon>
        <taxon>Pectinidae</taxon>
        <taxon>Mizuhopecten</taxon>
    </lineage>
</organism>
<dbReference type="EC" id="2.3.2.26" evidence="4"/>
<evidence type="ECO:0000256" key="6">
    <source>
        <dbReference type="ARBA" id="ARBA00022553"/>
    </source>
</evidence>
<dbReference type="Pfam" id="PF00415">
    <property type="entry name" value="RCC1"/>
    <property type="match status" value="9"/>
</dbReference>
<dbReference type="STRING" id="6573.A0A210R2T9"/>
<dbReference type="Proteomes" id="UP000242188">
    <property type="component" value="Unassembled WGS sequence"/>
</dbReference>
<dbReference type="InterPro" id="IPR035983">
    <property type="entry name" value="Hect_E3_ubiquitin_ligase"/>
</dbReference>
<feature type="repeat" description="RCC1" evidence="12">
    <location>
        <begin position="4132"/>
        <end position="4183"/>
    </location>
</feature>
<dbReference type="SUPFAM" id="SSF50985">
    <property type="entry name" value="RCC1/BLIP-II"/>
    <property type="match status" value="3"/>
</dbReference>
<keyword evidence="7" id="KW-0808">Transferase</keyword>
<feature type="repeat" description="RCC1" evidence="12">
    <location>
        <begin position="622"/>
        <end position="672"/>
    </location>
</feature>
<feature type="repeat" description="RCC1" evidence="12">
    <location>
        <begin position="570"/>
        <end position="621"/>
    </location>
</feature>
<feature type="repeat" description="RCC1" evidence="12">
    <location>
        <begin position="4080"/>
        <end position="4131"/>
    </location>
</feature>
<feature type="region of interest" description="Disordered" evidence="13">
    <location>
        <begin position="2127"/>
        <end position="2180"/>
    </location>
</feature>
<feature type="compositionally biased region" description="Basic and acidic residues" evidence="13">
    <location>
        <begin position="2137"/>
        <end position="2149"/>
    </location>
</feature>
<dbReference type="SMART" id="SM00119">
    <property type="entry name" value="HECTc"/>
    <property type="match status" value="1"/>
</dbReference>
<dbReference type="InterPro" id="IPR001680">
    <property type="entry name" value="WD40_rpt"/>
</dbReference>
<reference evidence="16 17" key="1">
    <citation type="journal article" date="2017" name="Nat. Ecol. Evol.">
        <title>Scallop genome provides insights into evolution of bilaterian karyotype and development.</title>
        <authorList>
            <person name="Wang S."/>
            <person name="Zhang J."/>
            <person name="Jiao W."/>
            <person name="Li J."/>
            <person name="Xun X."/>
            <person name="Sun Y."/>
            <person name="Guo X."/>
            <person name="Huan P."/>
            <person name="Dong B."/>
            <person name="Zhang L."/>
            <person name="Hu X."/>
            <person name="Sun X."/>
            <person name="Wang J."/>
            <person name="Zhao C."/>
            <person name="Wang Y."/>
            <person name="Wang D."/>
            <person name="Huang X."/>
            <person name="Wang R."/>
            <person name="Lv J."/>
            <person name="Li Y."/>
            <person name="Zhang Z."/>
            <person name="Liu B."/>
            <person name="Lu W."/>
            <person name="Hui Y."/>
            <person name="Liang J."/>
            <person name="Zhou Z."/>
            <person name="Hou R."/>
            <person name="Li X."/>
            <person name="Liu Y."/>
            <person name="Li H."/>
            <person name="Ning X."/>
            <person name="Lin Y."/>
            <person name="Zhao L."/>
            <person name="Xing Q."/>
            <person name="Dou J."/>
            <person name="Li Y."/>
            <person name="Mao J."/>
            <person name="Guo H."/>
            <person name="Dou H."/>
            <person name="Li T."/>
            <person name="Mu C."/>
            <person name="Jiang W."/>
            <person name="Fu Q."/>
            <person name="Fu X."/>
            <person name="Miao Y."/>
            <person name="Liu J."/>
            <person name="Yu Q."/>
            <person name="Li R."/>
            <person name="Liao H."/>
            <person name="Li X."/>
            <person name="Kong Y."/>
            <person name="Jiang Z."/>
            <person name="Chourrout D."/>
            <person name="Li R."/>
            <person name="Bao Z."/>
        </authorList>
    </citation>
    <scope>NUCLEOTIDE SEQUENCE [LARGE SCALE GENOMIC DNA]</scope>
    <source>
        <strain evidence="16 17">PY_sf001</strain>
    </source>
</reference>
<feature type="compositionally biased region" description="Polar residues" evidence="13">
    <location>
        <begin position="2378"/>
        <end position="2390"/>
    </location>
</feature>
<keyword evidence="11" id="KW-0853">WD repeat</keyword>
<feature type="region of interest" description="Disordered" evidence="13">
    <location>
        <begin position="2813"/>
        <end position="2836"/>
    </location>
</feature>
<dbReference type="Gene3D" id="2.130.10.10">
    <property type="entry name" value="YVTN repeat-like/Quinoprotein amine dehydrogenase"/>
    <property type="match status" value="1"/>
</dbReference>
<protein>
    <recommendedName>
        <fullName evidence="4">HECT-type E3 ubiquitin transferase</fullName>
        <ecNumber evidence="4">2.3.2.26</ecNumber>
    </recommendedName>
</protein>
<evidence type="ECO:0000256" key="12">
    <source>
        <dbReference type="PROSITE-ProRule" id="PRU00235"/>
    </source>
</evidence>
<feature type="repeat" description="WD" evidence="11">
    <location>
        <begin position="3405"/>
        <end position="3438"/>
    </location>
</feature>
<dbReference type="FunFam" id="2.60.120.920:FF:000015">
    <property type="entry name" value="LOW QUALITY PROTEIN: probable E3 ubiquitin-protein ligase HERC1"/>
    <property type="match status" value="1"/>
</dbReference>
<keyword evidence="6" id="KW-0597">Phosphoprotein</keyword>
<feature type="compositionally biased region" description="Basic and acidic residues" evidence="13">
    <location>
        <begin position="2441"/>
        <end position="2450"/>
    </location>
</feature>
<sequence length="4844" mass="534782">MPSGMDGCYERLLTNKEVTELPLQAINLRGPTLPDFDNDGITADEQEHLINALLASQLNLAKTVCSLSNFSKSLRKRLVVLQRIYTAVSVKHHNKFMSSTQIDKSELIGSRQPGKLPEKTGVVAASESESQGNTALLELGVKTGLSLLFSLLKQNWMLAGQLKQFCICNDIIQTAISVVSSFPPLSLANEAKLTHLGVDSLNEVNKFLRQAASPQSGADLDGQRLASELMISLAAQRGSLCYVLEWVDMALHTSVTVLCDQKGQTKTPAGKINWNFFTNIVTQMIKSVGARGSSTLTSMFARNPPVDDNGLVPLYLAAVVLLEELYSLAADYESNCCLGPDENSNNSLTSNSNNNMGTGSCDVYIWGSNSSHQLAEDRQEKILAPKQATSFTDCHQIEAGQFCSFGIHTEGSVSACGKGSYGRLGLGDSNNQTTPKKLNFEPNRKIKKISSSKGSDGHTLAMSTDGEIYSWGDGDYGKLGHGSSCTVKYPKIVLGPLAGKIVKCVAAGYRHSAAVTEDGELYTWGEGDYGRLGHGCSNSKSFPTRVTEISSVGQVSCGGSHTMAVSQDGKHIWSFGGGDNGKLGHGDTSKQYKPKLIEAFAGLYIRKVACGSQASMALTSTGQLYAWGCGSCLGCGSEDFTALRPRLVEDLQSKRIVDISFGDSHCLALSHDSEVYAWGNNAMGQCGQGHAQSPITRPKKVLGLEGVNVHQISAGTSHSVAWNSLPTDRQEATFATLRSFLEHYCDGFDQDKPPKPFTTKQGAPDHQPLMLRISQNTGNRAVLQCWLGMTRTPVYLIPVNHCDVTPVYLIPIVTETLSVGAPLLLPPLRERMELLHSLLPQGQDRWESLSQGQQMQLSIILTSLQDNGHIASLLGFTESSDTGMIASPGESGMSDLQLAAILMKTILRNLAHETEQSLNEFEKNMDKPIDGNICQHVSPPHLHCLLSSLHKHLLAFCYNKTINEQVIAPAISLLHQHMFLMLPVAENILEKACTVFTSHTQSQQLINSVAEILYQSPAGAMLYHMLHSLLLLPIERVQPLLHDLMSVLPVLDQLCKMLPVVSVLETTELEGATEDHSTQTKEDMDRWVWLVDMERTCATLIGQCLGGMLVGMALSTQEKNCSYWLEKSLFGNGPEVSSLQLEKFISNIVECSQGRRAEVPSIEQLDLGADTMSLVELCCGFKSEANNALWETMIDHAKTQDWHTSELTDEAELDTVARCLLSALLKHCNLTKLALHKHSINESLEDIFRHVFKVRSQLYEIKQMKSLSSSKVLESPVSDKTPKHETSDLSPGEVPERSEGVTEWSETMEEEEEREDDCSEPLSDDEGTIKDSPQNIREQSFEEACLDYQQRCLFLLLGVRAAVAGTPTLSYSSAFSEDEDTCPRPNSSERAVTWKPVKARRGSVPDLIASSANQGNLMDEDSLRQRDGTSTPIYSPDATFTMGSLQRVKEVLRRLRWQEERATGSDITSTSVKELENTFTEQVAADVCKFVTGETTETSPGTDTEGIESNRTNNPREIAVALEHQQSRAESRLYALNQIKELLSTRADKQERGEEVSALTQTTLLCSAHIQLLTGSFSFSGPLESSGQGAQLYHYQDEIKAAKAKTQEEIQLAVHQIYELLVKALSQTDKMDGIGKGVRLKLLLWTIYSLSMKYKPADISLAVSCGLLPRLLSLSNGETSTSYIIPVSGQDIQYSQLKVVVKMASSHLLRLITLTSGVYAGKLGSGVVQGILDLLWIQLTSLVTCSDHSFQPQQDPASSDIGLGMTYKVKSQLQLANFLLFLRRVASTKTILKLFSAKRWVSMFLNLAKQKQGSSSGQDMGYSLRTRLIALNLLESILLSCDESNDNDDCKQIVEELFQSLALNMWDIPQCKALQDASQKKESLLQKLTDCERNSLDQNLEEDSDHATIQAASFDCEKSLNCTVENLQTLVHSGAGKGYGLGVTPMTSGCYKWKVLIVKECKSNEGTCVGVARWPVSDYTHRNSSDMWLYRAYSGNLYHGGETSQTLPPFTQGDYITVFLDMDARTLSFGKNGEDVKLAFEDIEASELYPCVMFYSNNPTEKVKMTDMQLCESTTDLLPGDPLCSPESVVMVEANVKLLRTLHRTSTWNSHINRKILQQLNIVTGLGKSETGTDDADSCKEKQDEEKSESPNTKKNFEEKKEDKSEKEDDKDDVKDNTDNSKRTATLDLIDMDTLQLLCHEVWPSLVLIGGLDPGLHVGGRCIHKTTFKTGTLMGVARDGANTAKVQWDDGDTSPSDALLSKLDPKDPLSFDADQLTGMTTVHLEALVKLSRLLDEKPSFVLPSKLTTSEFTTNKEEVIVSKVQKLKQSVLDETNALMRKLDEDIARVLEMEMQQLADMDHNADKRKAPLVTAETFDDSSASTCTASPQVLSPRDDILPEAREPQDTDGSLDMEADACIQDSLSSETSQCSHPSSPSENLQPEKPERDDSTPEVFVPDELHSIKTSYIQVTALKALHTILLNNRFIEMLLVPKSDLLSDRNKALLDGTVIRRDEDFKVTLRSFMKRMVQLALSQSGLLRVFSVLELERAHAILYKILTVSKAEEVICISEVKEKYEAVTKEREKHSNVKKKPQAQESCDVYTNQAPSSTQIPVATPEEPSTQEEDQENYQQTSILQYVRRGSDGPHSSFSRHLFSRRARRERSQSTTASRYSMVRVPPAAPPLRPSPPPPQRKPPHLPIRTRSPSPPPPPISLSLLEMGFTLSAIKRALTETCVNRNEVSAHGINTLATWMLEHPLDVQEPEEHATKITRDTMPGRETDRNCDIISDSQPPEDDIRDPYSMLLSRRISLEGLLNESSDDSNEEPDTRRSRYVRSPRPISRTRHVDIRSFLSNTANERELERSESLQMAGEVTTPSDLYERMSENPGLSDTFDALCSDICNMTDDLYNLEDIDDLFPTQAESTWDLMNAIRMEFEADPSVVCELCQQETDNFLGHLQFEHPGCGRISCNNVYSNNGVYGMCPWPAVCGTGYPSYALCKACRDQHREIHGNRASNSDQDRAKEQREAIGAGLGSSTQKAPDLLNAVEYTTLEQELQMGCRGGTFIDETENLLPKLGITDWKPCPDPLKFSEIDPLGYKLVQASAAADAGTPLWSLLQASQPNNKYRTLGEQATNLKTPRDRQIALQRITSTMQVMLARSIVMKALSVLASSDSSCSLPAALEYIGLSDIMVIVQLMCLCASGKIACPQSKTGAGTQETTESLQHLSKALGSLVQDNQVSMKQLLRLCTQELLYASMGKCSGHRSSAGVVRMKIPGTSKLAPFEPSMFTVTQSLVSLLTKNGWDYKMSEMLATGPKCPTQVGVSVDSSTHPNSPRAVPSTPEDDGIHPLQLINALAGCVLSTKLPPSHKQWAAKQLLQSLSSHRHSSSPLVNQVDLGGDLPHCQVSKLEGHQNRLAMCQWSQKKSMLATSGYDGTLRVWSLPNKTHQFLQQTCVFNRGEDLLGEDLDGHLLDNICWSANGRLLAGSMDNLVNVWSTGGCKGILDVQDHWVSALAWPSHKSMVGGCLGMTTDILLVGRLDGSLAVLEILGGSSFNRKELEHCSRNSVAVTLLAWYDEDRNFAAGYSDGVVIISNRSDFETPVITETHQNCIIGLSWDPTGHLLLTCAEKDNCVKVWLPGREGLCLLYLLPDSAPVCSAMWCSIPGKGDSKHLLLASGNEMGLVSMWTVPQRQSTSQTQITPFGIRRETVYENQNMECMEQVRTIKPVRTLHGHMTSVTSMTFSPDGLMLASGCTRGWVNIWCLSNGCLLQTHVENGTVNDLCWYADYGLAICFNRIKDVVILHYNAELHQKTRCVAMARKKLKQQGIVGLNQAPCLQGLLQQLPTMLQDQYLSEKPMVVSGHQLVHSSYLQCLASLAVGLSLEHVLCHNQTLIHHQHNAEDQDLLVTEWQWLLSYSAAIKSADALAQRTPFPDSFKRLNKDTRNGGSVPMDNGRWDLNMDTQIMLWALQRPEDWQLGGKCEVFLWGSGRHGQICEGGRASFVPTKVSSFSCAQKVICGQNCTFVIQSNGTILACGEGSYGRLGQGNSDDHHALTAISSLQGFVVIQLATSVGSDGHSLTLTESGEVFSWGDGDYGKLGHGNSDRQRRPRQIEALQREEIVQLSCGFKHSAVVSADGKLFCFGNGEYGRLGLGNIVNKKIPHRVTALEGHQIGFVACGLNHTLCVSSDGKNVWAFGDGDYGKLGLGNTTGKHLPAKIEALQAQTIKKVACGAQFSVALSKDGRVFTWGQDRLIGQPEFRGRGHMTPQEVTALSGYYVEDVVCGAEHTLALTCTGDVWAWGNNSEGQLGIGHTNTPVREPQLVPCLTGKNIKQISAGRTHSAAWTAQPPPQRKPGVPLPLQLGIPDGIPPQYTALTAVSLEDIQGRFKLLHHFSDLIYSSWRLLPLTSTQSTLTRYETGMRGIIDGRLRPLLSPRVYTLPLVRAIGKTMVQGKNYGPQITVKRLSTRGKKCKPVFTQIAQQVVKLKAEDLRLPARAWKVKLIGEGADDAGGVFDDTITEMCQELEMRVVPLLITTPNAQNESGNNRDRFLLNPSLTSDEEMEMFKFLGILCGVAIRTKKPLDLHFAPCVWKLLVGIPLQHEDLEEVDHLYIQSLIGISDIQKSGVNETNFHEFIPLDSFLGQSSDGRLIPVISGGSTIRLHFHNRRDYVEAALNFRLHEMDRQAAAVREGMAWIVPVPLLTLLSPRVLEQMVCGMEDMNVDILRKVVRYRGIDEKNEVVRWFWEVLESFSNDERIQFLRFVSGRTRLPANPSDISQRFQIMNSDRGADCLPTSQTCFFQLRLPSYPSREVLAEKLRYAIYNCRSIDMDNYMLARNVENDAPSDDEEMEYM</sequence>
<evidence type="ECO:0000256" key="1">
    <source>
        <dbReference type="ARBA" id="ARBA00000885"/>
    </source>
</evidence>
<dbReference type="SMART" id="SM00449">
    <property type="entry name" value="SPRY"/>
    <property type="match status" value="1"/>
</dbReference>
<evidence type="ECO:0000256" key="9">
    <source>
        <dbReference type="ARBA" id="ARBA00022786"/>
    </source>
</evidence>
<dbReference type="InterPro" id="IPR000408">
    <property type="entry name" value="Reg_chr_condens"/>
</dbReference>
<feature type="region of interest" description="Disordered" evidence="13">
    <location>
        <begin position="1272"/>
        <end position="1333"/>
    </location>
</feature>
<feature type="region of interest" description="Disordered" evidence="13">
    <location>
        <begin position="2579"/>
        <end position="2711"/>
    </location>
</feature>
<name>A0A210R2T9_MIZYE</name>
<dbReference type="InterPro" id="IPR015943">
    <property type="entry name" value="WD40/YVTN_repeat-like_dom_sf"/>
</dbReference>
<feature type="region of interest" description="Disordered" evidence="13">
    <location>
        <begin position="2772"/>
        <end position="2797"/>
    </location>
</feature>
<dbReference type="PROSITE" id="PS50294">
    <property type="entry name" value="WD_REPEATS_REGION"/>
    <property type="match status" value="2"/>
</dbReference>